<feature type="domain" description="Insertion element IS402-like" evidence="1">
    <location>
        <begin position="21"/>
        <end position="63"/>
    </location>
</feature>
<dbReference type="AlphaFoldDB" id="A0A3A9JFR5"/>
<dbReference type="EMBL" id="RFLX01000027">
    <property type="protein sequence ID" value="RMI17508.1"/>
    <property type="molecule type" value="Genomic_DNA"/>
</dbReference>
<reference evidence="2 5" key="1">
    <citation type="submission" date="2018-09" db="EMBL/GenBank/DDBJ databases">
        <title>Roseomonas sp. nov., isolated from feces of Tibetan antelopes in the Qinghai-Tibet plateau, China.</title>
        <authorList>
            <person name="Tian Z."/>
        </authorList>
    </citation>
    <scope>NUCLEOTIDE SEQUENCE [LARGE SCALE GENOMIC DNA]</scope>
    <source>
        <strain evidence="3 4">Z23</strain>
        <strain evidence="2 5">Z24</strain>
    </source>
</reference>
<dbReference type="Pfam" id="PF13340">
    <property type="entry name" value="DUF4096"/>
    <property type="match status" value="1"/>
</dbReference>
<evidence type="ECO:0000259" key="1">
    <source>
        <dbReference type="Pfam" id="PF13340"/>
    </source>
</evidence>
<comment type="caution">
    <text evidence="2">The sequence shown here is derived from an EMBL/GenBank/DDBJ whole genome shotgun (WGS) entry which is preliminary data.</text>
</comment>
<gene>
    <name evidence="2" type="ORF">D6Z83_00440</name>
    <name evidence="3" type="ORF">EBE87_22155</name>
</gene>
<dbReference type="RefSeq" id="WP_120636360.1">
    <property type="nucleotide sequence ID" value="NZ_RAQU01000003.1"/>
</dbReference>
<dbReference type="Proteomes" id="UP000274097">
    <property type="component" value="Unassembled WGS sequence"/>
</dbReference>
<dbReference type="Proteomes" id="UP000278036">
    <property type="component" value="Unassembled WGS sequence"/>
</dbReference>
<dbReference type="InParanoid" id="A0A3A9JFR5"/>
<evidence type="ECO:0000313" key="3">
    <source>
        <dbReference type="EMBL" id="RMI17508.1"/>
    </source>
</evidence>
<evidence type="ECO:0000313" key="4">
    <source>
        <dbReference type="Proteomes" id="UP000274097"/>
    </source>
</evidence>
<protein>
    <submittedName>
        <fullName evidence="2">Transposase</fullName>
    </submittedName>
</protein>
<dbReference type="EMBL" id="RAQU01000003">
    <property type="protein sequence ID" value="RKK06167.1"/>
    <property type="molecule type" value="Genomic_DNA"/>
</dbReference>
<evidence type="ECO:0000313" key="5">
    <source>
        <dbReference type="Proteomes" id="UP000278036"/>
    </source>
</evidence>
<dbReference type="InterPro" id="IPR025161">
    <property type="entry name" value="IS402-like_dom"/>
</dbReference>
<proteinExistence type="predicted"/>
<sequence>MWTPAARVQLARGTISYSSCLTDAEWSASAAFMPASGQTGRPRQWPMPLITDAFLYVLRTGCA</sequence>
<accession>A0A3A9JFR5</accession>
<organism evidence="2 5">
    <name type="scientific">Teichococcus wenyumeiae</name>
    <dbReference type="NCBI Taxonomy" id="2478470"/>
    <lineage>
        <taxon>Bacteria</taxon>
        <taxon>Pseudomonadati</taxon>
        <taxon>Pseudomonadota</taxon>
        <taxon>Alphaproteobacteria</taxon>
        <taxon>Acetobacterales</taxon>
        <taxon>Roseomonadaceae</taxon>
        <taxon>Roseomonas</taxon>
    </lineage>
</organism>
<name>A0A3A9JFR5_9PROT</name>
<keyword evidence="4" id="KW-1185">Reference proteome</keyword>
<evidence type="ECO:0000313" key="2">
    <source>
        <dbReference type="EMBL" id="RKK06167.1"/>
    </source>
</evidence>